<feature type="transmembrane region" description="Helical" evidence="1">
    <location>
        <begin position="99"/>
        <end position="123"/>
    </location>
</feature>
<feature type="transmembrane region" description="Helical" evidence="1">
    <location>
        <begin position="12"/>
        <end position="30"/>
    </location>
</feature>
<keyword evidence="1" id="KW-0472">Membrane</keyword>
<protein>
    <submittedName>
        <fullName evidence="2">Uncharacterized protein</fullName>
    </submittedName>
</protein>
<dbReference type="Proteomes" id="UP000502998">
    <property type="component" value="Chromosome"/>
</dbReference>
<gene>
    <name evidence="2" type="ORF">EsVE80_15860</name>
</gene>
<evidence type="ECO:0000313" key="3">
    <source>
        <dbReference type="Proteomes" id="UP000502998"/>
    </source>
</evidence>
<dbReference type="EMBL" id="AP022822">
    <property type="protein sequence ID" value="BCA86063.1"/>
    <property type="molecule type" value="Genomic_DNA"/>
</dbReference>
<dbReference type="AlphaFoldDB" id="A0A679ICU5"/>
<dbReference type="KEGG" id="esg:EsVE80_15860"/>
<feature type="transmembrane region" description="Helical" evidence="1">
    <location>
        <begin position="67"/>
        <end position="87"/>
    </location>
</feature>
<evidence type="ECO:0000256" key="1">
    <source>
        <dbReference type="SAM" id="Phobius"/>
    </source>
</evidence>
<keyword evidence="3" id="KW-1185">Reference proteome</keyword>
<keyword evidence="1" id="KW-0812">Transmembrane</keyword>
<sequence>MSENEKKQDYSGYSLAFAFMALAGIIYILPDEYLFSWSRGVTTVILMISSVFFAYSVEEMLGNKKIFDNFAVAMAIFYIIYGIVLLLKNFSLLNEWSVLVLLIVSVIPLYGIFVGVFSLGNFIRGNIKTKKGKTLELILKLIPVFLPVVNLILKVLKII</sequence>
<keyword evidence="1" id="KW-1133">Transmembrane helix</keyword>
<proteinExistence type="predicted"/>
<evidence type="ECO:0000313" key="2">
    <source>
        <dbReference type="EMBL" id="BCA86063.1"/>
    </source>
</evidence>
<organism evidence="2 3">
    <name type="scientific">Enterococcus saigonensis</name>
    <dbReference type="NCBI Taxonomy" id="1805431"/>
    <lineage>
        <taxon>Bacteria</taxon>
        <taxon>Bacillati</taxon>
        <taxon>Bacillota</taxon>
        <taxon>Bacilli</taxon>
        <taxon>Lactobacillales</taxon>
        <taxon>Enterococcaceae</taxon>
        <taxon>Enterococcus</taxon>
    </lineage>
</organism>
<dbReference type="RefSeq" id="WP_173103266.1">
    <property type="nucleotide sequence ID" value="NZ_AP022822.1"/>
</dbReference>
<accession>A0A679ICU5</accession>
<name>A0A679ICU5_9ENTE</name>
<reference evidence="2 3" key="1">
    <citation type="submission" date="2020-02" db="EMBL/GenBank/DDBJ databases">
        <title>Characterization of vanA genotype vancomycin-resistant Enterococcus saigonensis VE80.</title>
        <authorList>
            <person name="Harada T."/>
            <person name="Motooka D."/>
            <person name="Nakamura S."/>
            <person name="Yamamoto Y."/>
            <person name="Kawahara R."/>
            <person name="Kawatsu K."/>
        </authorList>
    </citation>
    <scope>NUCLEOTIDE SEQUENCE [LARGE SCALE GENOMIC DNA]</scope>
    <source>
        <strain evidence="2 3">VE80</strain>
    </source>
</reference>
<feature type="transmembrane region" description="Helical" evidence="1">
    <location>
        <begin position="36"/>
        <end position="55"/>
    </location>
</feature>